<dbReference type="OrthoDB" id="13918at10239"/>
<reference evidence="2 3" key="1">
    <citation type="journal article" date="2011" name="Environ. Microbiol.">
        <title>Lausannevirus, a giant amoebal virus encoding histone doublets.</title>
        <authorList>
            <person name="Thomas V."/>
            <person name="Bertelli C."/>
            <person name="Collyn F."/>
            <person name="Casson N."/>
            <person name="Telenti A."/>
            <person name="Goesmann A."/>
            <person name="Croxatto A."/>
            <person name="Greub G."/>
        </authorList>
    </citation>
    <scope>NUCLEOTIDE SEQUENCE [LARGE SCALE GENOMIC DNA]</scope>
    <source>
        <strain evidence="2">7715</strain>
    </source>
</reference>
<name>F2WLT6_9VIRU</name>
<keyword evidence="2" id="KW-0723">Serine/threonine-protein kinase</keyword>
<sequence length="195" mass="22500">MERVTIQCGGDAFSFEDKYEYDALLEANDWLHSKAEKLCNFFKKDGEFMKSIVCSKDGIPSEIKYYDNLKGTDITPKLLRTGELFPFSVTREKSGKTVDKKYCYVVLEKFGKSLDKNYPITEGMIPSELLLEYPETFEKIFPSDVFPENLREKIMDLLQRLSAKGVEHLDVHTGNILMNEQGELRLIDFEHAAFL</sequence>
<evidence type="ECO:0000259" key="1">
    <source>
        <dbReference type="PROSITE" id="PS50011"/>
    </source>
</evidence>
<dbReference type="SUPFAM" id="SSF56112">
    <property type="entry name" value="Protein kinase-like (PK-like)"/>
    <property type="match status" value="1"/>
</dbReference>
<keyword evidence="3" id="KW-1185">Reference proteome</keyword>
<dbReference type="EMBL" id="HQ113105">
    <property type="protein sequence ID" value="AEA07209.1"/>
    <property type="molecule type" value="Genomic_DNA"/>
</dbReference>
<dbReference type="PROSITE" id="PS50011">
    <property type="entry name" value="PROTEIN_KINASE_DOM"/>
    <property type="match status" value="1"/>
</dbReference>
<dbReference type="GO" id="GO:0004674">
    <property type="term" value="F:protein serine/threonine kinase activity"/>
    <property type="evidence" value="ECO:0007669"/>
    <property type="project" value="UniProtKB-KW"/>
</dbReference>
<keyword evidence="2" id="KW-0808">Transferase</keyword>
<dbReference type="KEGG" id="vg:10399941"/>
<evidence type="ECO:0000313" key="3">
    <source>
        <dbReference type="Proteomes" id="UP000203366"/>
    </source>
</evidence>
<accession>F2WLT6</accession>
<dbReference type="Gene3D" id="1.10.510.10">
    <property type="entry name" value="Transferase(Phosphotransferase) domain 1"/>
    <property type="match status" value="1"/>
</dbReference>
<dbReference type="InterPro" id="IPR011009">
    <property type="entry name" value="Kinase-like_dom_sf"/>
</dbReference>
<organism evidence="2 3">
    <name type="scientific">Lausannevirus</name>
    <dbReference type="NCBI Taxonomy" id="999883"/>
    <lineage>
        <taxon>Viruses</taxon>
        <taxon>Varidnaviria</taxon>
        <taxon>Bamfordvirae</taxon>
        <taxon>Nucleocytoviricota</taxon>
        <taxon>Megaviricetes</taxon>
        <taxon>Pimascovirales</taxon>
        <taxon>Pimascovirales incertae sedis</taxon>
        <taxon>Marseilleviridae</taxon>
        <taxon>Losannavirus</taxon>
        <taxon>Losannavirus lausannense</taxon>
    </lineage>
</organism>
<dbReference type="GO" id="GO:0005524">
    <property type="term" value="F:ATP binding"/>
    <property type="evidence" value="ECO:0007669"/>
    <property type="project" value="InterPro"/>
</dbReference>
<dbReference type="RefSeq" id="YP_004347321.1">
    <property type="nucleotide sequence ID" value="NC_015326.1"/>
</dbReference>
<gene>
    <name evidence="2" type="ORF">LAU_0359</name>
</gene>
<evidence type="ECO:0000313" key="2">
    <source>
        <dbReference type="EMBL" id="AEA07209.1"/>
    </source>
</evidence>
<protein>
    <submittedName>
        <fullName evidence="2">Putative serine/threonine protein kinase</fullName>
    </submittedName>
</protein>
<dbReference type="InterPro" id="IPR000719">
    <property type="entry name" value="Prot_kinase_dom"/>
</dbReference>
<feature type="domain" description="Protein kinase" evidence="1">
    <location>
        <begin position="1"/>
        <end position="195"/>
    </location>
</feature>
<dbReference type="GeneID" id="10399941"/>
<proteinExistence type="predicted"/>
<dbReference type="Proteomes" id="UP000203366">
    <property type="component" value="Segment"/>
</dbReference>
<keyword evidence="2" id="KW-0418">Kinase</keyword>